<dbReference type="AlphaFoldDB" id="A0A5A9VYG0"/>
<feature type="transmembrane region" description="Helical" evidence="4">
    <location>
        <begin position="234"/>
        <end position="256"/>
    </location>
</feature>
<keyword evidence="4" id="KW-1133">Transmembrane helix</keyword>
<dbReference type="PANTHER" id="PTHR45138">
    <property type="entry name" value="REGULATORY COMPONENTS OF SENSORY TRANSDUCTION SYSTEM"/>
    <property type="match status" value="1"/>
</dbReference>
<dbReference type="InterPro" id="IPR050469">
    <property type="entry name" value="Diguanylate_Cyclase"/>
</dbReference>
<evidence type="ECO:0000256" key="2">
    <source>
        <dbReference type="ARBA" id="ARBA00012528"/>
    </source>
</evidence>
<feature type="transmembrane region" description="Helical" evidence="4">
    <location>
        <begin position="177"/>
        <end position="199"/>
    </location>
</feature>
<evidence type="ECO:0000259" key="6">
    <source>
        <dbReference type="PROSITE" id="PS50887"/>
    </source>
</evidence>
<dbReference type="GO" id="GO:0052621">
    <property type="term" value="F:diguanylate cyclase activity"/>
    <property type="evidence" value="ECO:0007669"/>
    <property type="project" value="UniProtKB-EC"/>
</dbReference>
<reference evidence="7 8" key="1">
    <citation type="submission" date="2019-03" db="EMBL/GenBank/DDBJ databases">
        <title>Nitrincola sp. nov. isolated from an Indian soda lake.</title>
        <authorList>
            <person name="Joshi A."/>
            <person name="Thite S.V."/>
            <person name="Joseph N."/>
            <person name="Dhotre D."/>
            <person name="Moorthy M."/>
            <person name="Shouche Y.S."/>
        </authorList>
    </citation>
    <scope>NUCLEOTIDE SEQUENCE [LARGE SCALE GENOMIC DNA]</scope>
    <source>
        <strain evidence="7 8">MEB193</strain>
    </source>
</reference>
<dbReference type="FunFam" id="3.30.70.270:FF:000001">
    <property type="entry name" value="Diguanylate cyclase domain protein"/>
    <property type="match status" value="1"/>
</dbReference>
<dbReference type="PANTHER" id="PTHR45138:SF9">
    <property type="entry name" value="DIGUANYLATE CYCLASE DGCM-RELATED"/>
    <property type="match status" value="1"/>
</dbReference>
<dbReference type="OrthoDB" id="9803824at2"/>
<comment type="caution">
    <text evidence="7">The sequence shown here is derived from an EMBL/GenBank/DDBJ whole genome shotgun (WGS) entry which is preliminary data.</text>
</comment>
<accession>A0A5A9VYG0</accession>
<gene>
    <name evidence="7" type="ORF">E1H14_12615</name>
</gene>
<evidence type="ECO:0000256" key="3">
    <source>
        <dbReference type="ARBA" id="ARBA00034247"/>
    </source>
</evidence>
<keyword evidence="4" id="KW-0472">Membrane</keyword>
<feature type="transmembrane region" description="Helical" evidence="4">
    <location>
        <begin position="297"/>
        <end position="316"/>
    </location>
</feature>
<dbReference type="GO" id="GO:0005886">
    <property type="term" value="C:plasma membrane"/>
    <property type="evidence" value="ECO:0007669"/>
    <property type="project" value="TreeGrafter"/>
</dbReference>
<keyword evidence="8" id="KW-1185">Reference proteome</keyword>
<dbReference type="GO" id="GO:0043709">
    <property type="term" value="P:cell adhesion involved in single-species biofilm formation"/>
    <property type="evidence" value="ECO:0007669"/>
    <property type="project" value="TreeGrafter"/>
</dbReference>
<keyword evidence="5" id="KW-0732">Signal</keyword>
<sequence length="708" mass="80723">MSALMHRLLISLFFLLMSFHLGAAPAQPLEQDWQYRWGDSPFTQGIPDWTQEAAPESWHAIDFPSNPPDRQGQQNVWYRTLLPEGQFTDPVLYIYSIDLIAEAYLGSELIYRFGEFDEQGRGQFIGWPWHKIDLPEGYAGQKLHFRIFSDYTDIGLWGEVKIMERSDLLVFILEKSYANLGIAAFCLFIAALALAFAWVQGDQRQFIYLSLFALASAGKLLGETQAVQLVLDAPFFRTYMTAVAYYSMPIWIALLLREWLAGPQARRMAWIAYAHLAYLLAALGAAALNWIHLSITYPIFDLLFSLSLLILLWTLRNQFQQMEANQRWVIAAFSIFALLLLIDMAVAHGFLPWVRVPLSLGALAFAMTLVVIFLHDYSQMQKWVRTLNRSLETQVKARTAALEGYVDKEKQRAEQLTHVQLLDRRVETLIHHLQSSNSTQAAIALIGVELPQLLSPLPISIQPFDPDHTEESLLGTELESGAQVIFIQNINQNSRPCLILTLDPDQLPAHTSKRLLEDFMQRLAERLSFALSSRAMQEALERMSYEDFLTGLRNRRFFDEALARESRLAVRYEHPLAMLMCDIDHFKRFNDVFGHEAGDIALQKVAKILQEHFRETDLPCRYGGEEFVIIMPKADLEAARQRAETLRERVAEESLKFAGQDLGKISISVGIAVWPNTTLDPKDLLNAADRALYRAKEAGRNQVQIALD</sequence>
<evidence type="ECO:0000256" key="1">
    <source>
        <dbReference type="ARBA" id="ARBA00001946"/>
    </source>
</evidence>
<proteinExistence type="predicted"/>
<feature type="chain" id="PRO_5022796052" description="diguanylate cyclase" evidence="5">
    <location>
        <begin position="24"/>
        <end position="708"/>
    </location>
</feature>
<comment type="catalytic activity">
    <reaction evidence="3">
        <text>2 GTP = 3',3'-c-di-GMP + 2 diphosphate</text>
        <dbReference type="Rhea" id="RHEA:24898"/>
        <dbReference type="ChEBI" id="CHEBI:33019"/>
        <dbReference type="ChEBI" id="CHEBI:37565"/>
        <dbReference type="ChEBI" id="CHEBI:58805"/>
        <dbReference type="EC" id="2.7.7.65"/>
    </reaction>
</comment>
<comment type="cofactor">
    <cofactor evidence="1">
        <name>Mg(2+)</name>
        <dbReference type="ChEBI" id="CHEBI:18420"/>
    </cofactor>
</comment>
<protein>
    <recommendedName>
        <fullName evidence="2">diguanylate cyclase</fullName>
        <ecNumber evidence="2">2.7.7.65</ecNumber>
    </recommendedName>
</protein>
<feature type="transmembrane region" description="Helical" evidence="4">
    <location>
        <begin position="268"/>
        <end position="291"/>
    </location>
</feature>
<dbReference type="Proteomes" id="UP000325302">
    <property type="component" value="Unassembled WGS sequence"/>
</dbReference>
<evidence type="ECO:0000313" key="8">
    <source>
        <dbReference type="Proteomes" id="UP000325302"/>
    </source>
</evidence>
<evidence type="ECO:0000256" key="4">
    <source>
        <dbReference type="SAM" id="Phobius"/>
    </source>
</evidence>
<dbReference type="InterPro" id="IPR029787">
    <property type="entry name" value="Nucleotide_cyclase"/>
</dbReference>
<dbReference type="EC" id="2.7.7.65" evidence="2"/>
<evidence type="ECO:0000313" key="7">
    <source>
        <dbReference type="EMBL" id="KAA0873577.1"/>
    </source>
</evidence>
<dbReference type="Pfam" id="PF00990">
    <property type="entry name" value="GGDEF"/>
    <property type="match status" value="1"/>
</dbReference>
<dbReference type="Gene3D" id="3.30.70.270">
    <property type="match status" value="1"/>
</dbReference>
<dbReference type="NCBIfam" id="TIGR00254">
    <property type="entry name" value="GGDEF"/>
    <property type="match status" value="1"/>
</dbReference>
<feature type="transmembrane region" description="Helical" evidence="4">
    <location>
        <begin position="206"/>
        <end position="222"/>
    </location>
</feature>
<dbReference type="SUPFAM" id="SSF55073">
    <property type="entry name" value="Nucleotide cyclase"/>
    <property type="match status" value="1"/>
</dbReference>
<dbReference type="CDD" id="cd01949">
    <property type="entry name" value="GGDEF"/>
    <property type="match status" value="1"/>
</dbReference>
<dbReference type="RefSeq" id="WP_149391841.1">
    <property type="nucleotide sequence ID" value="NZ_SMRS01000012.1"/>
</dbReference>
<feature type="transmembrane region" description="Helical" evidence="4">
    <location>
        <begin position="356"/>
        <end position="375"/>
    </location>
</feature>
<feature type="signal peptide" evidence="5">
    <location>
        <begin position="1"/>
        <end position="23"/>
    </location>
</feature>
<dbReference type="InterPro" id="IPR000160">
    <property type="entry name" value="GGDEF_dom"/>
</dbReference>
<dbReference type="EMBL" id="SMRS01000012">
    <property type="protein sequence ID" value="KAA0873577.1"/>
    <property type="molecule type" value="Genomic_DNA"/>
</dbReference>
<dbReference type="GO" id="GO:1902201">
    <property type="term" value="P:negative regulation of bacterial-type flagellum-dependent cell motility"/>
    <property type="evidence" value="ECO:0007669"/>
    <property type="project" value="TreeGrafter"/>
</dbReference>
<name>A0A5A9VYG0_9GAMM</name>
<evidence type="ECO:0000256" key="5">
    <source>
        <dbReference type="SAM" id="SignalP"/>
    </source>
</evidence>
<dbReference type="SMART" id="SM00267">
    <property type="entry name" value="GGDEF"/>
    <property type="match status" value="1"/>
</dbReference>
<organism evidence="7 8">
    <name type="scientific">Nitrincola tapanii</name>
    <dbReference type="NCBI Taxonomy" id="1708751"/>
    <lineage>
        <taxon>Bacteria</taxon>
        <taxon>Pseudomonadati</taxon>
        <taxon>Pseudomonadota</taxon>
        <taxon>Gammaproteobacteria</taxon>
        <taxon>Oceanospirillales</taxon>
        <taxon>Oceanospirillaceae</taxon>
        <taxon>Nitrincola</taxon>
    </lineage>
</organism>
<dbReference type="InterPro" id="IPR043128">
    <property type="entry name" value="Rev_trsase/Diguanyl_cyclase"/>
</dbReference>
<feature type="transmembrane region" description="Helical" evidence="4">
    <location>
        <begin position="328"/>
        <end position="350"/>
    </location>
</feature>
<keyword evidence="4" id="KW-0812">Transmembrane</keyword>
<dbReference type="PROSITE" id="PS50887">
    <property type="entry name" value="GGDEF"/>
    <property type="match status" value="1"/>
</dbReference>
<feature type="domain" description="GGDEF" evidence="6">
    <location>
        <begin position="574"/>
        <end position="708"/>
    </location>
</feature>